<sequence>MFKAAGRFQKAIMTDSKIVEGVFAINKPPSISSAQVLRDLQTHFNPSKLFAPWLSAERKRLESEYARQGRRKRGKAKHLNVKMGHGGTLDPMATGVLITGVGKGTKELQKFLECTKVYETVVLFGVATDTYDRLGKVLRQAPFEHVTREKVEEALKQFRGNIMQRPPIFSALHIDGKRLYEYAREGKPLPREIEKRPVSVPELEIVEWYEPGTHQYQWPTEQAEKESKDAAEQVLHLSEVAPVEPAAVPNSDQSLPEPSAPAAASDDAGSKRKRSPEAQAESDADATTANPEPLLKRQKASAEGGTMSGALPTASETGETSAQAETAPPQTATRPPAVKLRMTVTSGFYVRSLCHDLGEAVGSLAIMSELIRSRQGGFTVGQNVLEYDDLAKGEDVWGPQVERMLDEWNDKDKNGDGEKSKESQTQAPKSRENQTQGQTQAESPKSPKSMQNKSQSPPVPSNAAEKTEQSDAVA</sequence>
<dbReference type="Proteomes" id="UP000076632">
    <property type="component" value="Unassembled WGS sequence"/>
</dbReference>
<evidence type="ECO:0000256" key="4">
    <source>
        <dbReference type="ARBA" id="ARBA00022694"/>
    </source>
</evidence>
<dbReference type="EMBL" id="KV407454">
    <property type="protein sequence ID" value="KZF26583.1"/>
    <property type="molecule type" value="Genomic_DNA"/>
</dbReference>
<dbReference type="AlphaFoldDB" id="A0A165JT01"/>
<evidence type="ECO:0000256" key="6">
    <source>
        <dbReference type="SAM" id="MobiDB-lite"/>
    </source>
</evidence>
<evidence type="ECO:0000256" key="1">
    <source>
        <dbReference type="ARBA" id="ARBA00001166"/>
    </source>
</evidence>
<dbReference type="InParanoid" id="A0A165JT01"/>
<evidence type="ECO:0000313" key="8">
    <source>
        <dbReference type="EMBL" id="KZF26583.1"/>
    </source>
</evidence>
<feature type="compositionally biased region" description="Polar residues" evidence="6">
    <location>
        <begin position="423"/>
        <end position="456"/>
    </location>
</feature>
<comment type="catalytic activity">
    <reaction evidence="1">
        <text>a uridine in mRNA = a pseudouridine in mRNA</text>
        <dbReference type="Rhea" id="RHEA:56644"/>
        <dbReference type="Rhea" id="RHEA-COMP:14658"/>
        <dbReference type="Rhea" id="RHEA-COMP:14659"/>
        <dbReference type="ChEBI" id="CHEBI:65314"/>
        <dbReference type="ChEBI" id="CHEBI:65315"/>
    </reaction>
</comment>
<feature type="compositionally biased region" description="Basic and acidic residues" evidence="6">
    <location>
        <begin position="465"/>
        <end position="474"/>
    </location>
</feature>
<feature type="compositionally biased region" description="Low complexity" evidence="6">
    <location>
        <begin position="320"/>
        <end position="336"/>
    </location>
</feature>
<name>A0A165JT01_XYLHT</name>
<dbReference type="Gene3D" id="3.30.2350.10">
    <property type="entry name" value="Pseudouridine synthase"/>
    <property type="match status" value="1"/>
</dbReference>
<dbReference type="EC" id="5.4.99.25" evidence="3"/>
<feature type="compositionally biased region" description="Basic and acidic residues" evidence="6">
    <location>
        <begin position="408"/>
        <end position="422"/>
    </location>
</feature>
<keyword evidence="9" id="KW-1185">Reference proteome</keyword>
<dbReference type="GO" id="GO:0005634">
    <property type="term" value="C:nucleus"/>
    <property type="evidence" value="ECO:0007669"/>
    <property type="project" value="TreeGrafter"/>
</dbReference>
<protein>
    <recommendedName>
        <fullName evidence="3">tRNA pseudouridine(55) synthase</fullName>
        <ecNumber evidence="3">5.4.99.25</ecNumber>
    </recommendedName>
</protein>
<keyword evidence="4" id="KW-0819">tRNA processing</keyword>
<dbReference type="GO" id="GO:0006400">
    <property type="term" value="P:tRNA modification"/>
    <property type="evidence" value="ECO:0007669"/>
    <property type="project" value="TreeGrafter"/>
</dbReference>
<dbReference type="FunCoup" id="A0A165JT01">
    <property type="interactions" value="318"/>
</dbReference>
<evidence type="ECO:0000256" key="5">
    <source>
        <dbReference type="ARBA" id="ARBA00023235"/>
    </source>
</evidence>
<dbReference type="InterPro" id="IPR020103">
    <property type="entry name" value="PsdUridine_synth_cat_dom_sf"/>
</dbReference>
<dbReference type="InterPro" id="IPR014780">
    <property type="entry name" value="tRNA_psdUridine_synth_TruB"/>
</dbReference>
<feature type="region of interest" description="Disordered" evidence="6">
    <location>
        <begin position="408"/>
        <end position="474"/>
    </location>
</feature>
<dbReference type="SUPFAM" id="SSF55120">
    <property type="entry name" value="Pseudouridine synthase"/>
    <property type="match status" value="1"/>
</dbReference>
<gene>
    <name evidence="8" type="ORF">L228DRAFT_257992</name>
</gene>
<keyword evidence="5" id="KW-0413">Isomerase</keyword>
<organism evidence="8 9">
    <name type="scientific">Xylona heveae (strain CBS 132557 / TC161)</name>
    <dbReference type="NCBI Taxonomy" id="1328760"/>
    <lineage>
        <taxon>Eukaryota</taxon>
        <taxon>Fungi</taxon>
        <taxon>Dikarya</taxon>
        <taxon>Ascomycota</taxon>
        <taxon>Pezizomycotina</taxon>
        <taxon>Xylonomycetes</taxon>
        <taxon>Xylonales</taxon>
        <taxon>Xylonaceae</taxon>
        <taxon>Xylona</taxon>
    </lineage>
</organism>
<feature type="region of interest" description="Disordered" evidence="6">
    <location>
        <begin position="246"/>
        <end position="336"/>
    </location>
</feature>
<dbReference type="RefSeq" id="XP_018192138.1">
    <property type="nucleotide sequence ID" value="XM_018334041.1"/>
</dbReference>
<accession>A0A165JT01</accession>
<proteinExistence type="inferred from homology"/>
<comment type="similarity">
    <text evidence="2">Belongs to the pseudouridine synthase TruB family.</text>
</comment>
<dbReference type="HAMAP" id="MF_01080">
    <property type="entry name" value="TruB_bact"/>
    <property type="match status" value="1"/>
</dbReference>
<evidence type="ECO:0000313" key="9">
    <source>
        <dbReference type="Proteomes" id="UP000076632"/>
    </source>
</evidence>
<dbReference type="STRING" id="1328760.A0A165JT01"/>
<dbReference type="GO" id="GO:0003723">
    <property type="term" value="F:RNA binding"/>
    <property type="evidence" value="ECO:0007669"/>
    <property type="project" value="InterPro"/>
</dbReference>
<dbReference type="OrthoDB" id="9995526at2759"/>
<dbReference type="GeneID" id="28899178"/>
<dbReference type="FunFam" id="3.30.2350.10:FF:000014">
    <property type="entry name" value="PUS4p Pseudouridine synthase"/>
    <property type="match status" value="1"/>
</dbReference>
<dbReference type="GO" id="GO:1990481">
    <property type="term" value="P:mRNA pseudouridine synthesis"/>
    <property type="evidence" value="ECO:0007669"/>
    <property type="project" value="TreeGrafter"/>
</dbReference>
<feature type="domain" description="Pseudouridine synthase II N-terminal" evidence="7">
    <location>
        <begin position="81"/>
        <end position="211"/>
    </location>
</feature>
<feature type="compositionally biased region" description="Basic residues" evidence="6">
    <location>
        <begin position="68"/>
        <end position="80"/>
    </location>
</feature>
<dbReference type="PANTHER" id="PTHR13767">
    <property type="entry name" value="TRNA-PSEUDOURIDINE SYNTHASE"/>
    <property type="match status" value="1"/>
</dbReference>
<dbReference type="InterPro" id="IPR002501">
    <property type="entry name" value="PsdUridine_synth_N"/>
</dbReference>
<evidence type="ECO:0000256" key="3">
    <source>
        <dbReference type="ARBA" id="ARBA00012787"/>
    </source>
</evidence>
<evidence type="ECO:0000256" key="2">
    <source>
        <dbReference type="ARBA" id="ARBA00008999"/>
    </source>
</evidence>
<dbReference type="Pfam" id="PF01509">
    <property type="entry name" value="TruB_N"/>
    <property type="match status" value="1"/>
</dbReference>
<dbReference type="PANTHER" id="PTHR13767:SF2">
    <property type="entry name" value="PSEUDOURIDYLATE SYNTHASE TRUB1"/>
    <property type="match status" value="1"/>
</dbReference>
<feature type="region of interest" description="Disordered" evidence="6">
    <location>
        <begin position="65"/>
        <end position="84"/>
    </location>
</feature>
<evidence type="ECO:0000259" key="7">
    <source>
        <dbReference type="Pfam" id="PF01509"/>
    </source>
</evidence>
<dbReference type="OMA" id="FAINKPC"/>
<dbReference type="GO" id="GO:0160148">
    <property type="term" value="F:tRNA pseudouridine(55) synthase activity"/>
    <property type="evidence" value="ECO:0007669"/>
    <property type="project" value="UniProtKB-EC"/>
</dbReference>
<reference evidence="8 9" key="1">
    <citation type="journal article" date="2016" name="Fungal Biol.">
        <title>The genome of Xylona heveae provides a window into fungal endophytism.</title>
        <authorList>
            <person name="Gazis R."/>
            <person name="Kuo A."/>
            <person name="Riley R."/>
            <person name="LaButti K."/>
            <person name="Lipzen A."/>
            <person name="Lin J."/>
            <person name="Amirebrahimi M."/>
            <person name="Hesse C.N."/>
            <person name="Spatafora J.W."/>
            <person name="Henrissat B."/>
            <person name="Hainaut M."/>
            <person name="Grigoriev I.V."/>
            <person name="Hibbett D.S."/>
        </authorList>
    </citation>
    <scope>NUCLEOTIDE SEQUENCE [LARGE SCALE GENOMIC DNA]</scope>
    <source>
        <strain evidence="8 9">TC161</strain>
    </source>
</reference>